<accession>A0A9N9P186</accession>
<dbReference type="OrthoDB" id="407410at2759"/>
<dbReference type="EMBL" id="CAJVPV010051047">
    <property type="protein sequence ID" value="CAG8778733.1"/>
    <property type="molecule type" value="Genomic_DNA"/>
</dbReference>
<dbReference type="GO" id="GO:0008324">
    <property type="term" value="F:monoatomic cation transmembrane transporter activity"/>
    <property type="evidence" value="ECO:0007669"/>
    <property type="project" value="TreeGrafter"/>
</dbReference>
<keyword evidence="1" id="KW-0813">Transport</keyword>
<keyword evidence="3" id="KW-0472">Membrane</keyword>
<feature type="non-terminal residue" evidence="4">
    <location>
        <position position="231"/>
    </location>
</feature>
<feature type="transmembrane region" description="Helical" evidence="3">
    <location>
        <begin position="7"/>
        <end position="25"/>
    </location>
</feature>
<organism evidence="4 5">
    <name type="scientific">Acaulospora morrowiae</name>
    <dbReference type="NCBI Taxonomy" id="94023"/>
    <lineage>
        <taxon>Eukaryota</taxon>
        <taxon>Fungi</taxon>
        <taxon>Fungi incertae sedis</taxon>
        <taxon>Mucoromycota</taxon>
        <taxon>Glomeromycotina</taxon>
        <taxon>Glomeromycetes</taxon>
        <taxon>Diversisporales</taxon>
        <taxon>Acaulosporaceae</taxon>
        <taxon>Acaulospora</taxon>
    </lineage>
</organism>
<gene>
    <name evidence="4" type="ORF">AMORRO_LOCUS17132</name>
</gene>
<dbReference type="InterPro" id="IPR051359">
    <property type="entry name" value="CaCA_antiporter"/>
</dbReference>
<dbReference type="PANTHER" id="PTHR12266">
    <property type="entry name" value="NA+/CA2+ K+ INDEPENDENT EXCHANGER"/>
    <property type="match status" value="1"/>
</dbReference>
<sequence length="231" mass="27133">PFLRDITFFTMAITLTLVIIWDGKIYLWESIILVLFYMIYVSVIVIGNWWMKKLKRQRWQEQKARDEYNQNLVIDTSNLEVPIEDDYDSQDAYGYDSYDETDRLLPDAERNPNYHTHPTPRSQDEAQEYSFTSVSEAVDQAIHFHNPQQRSPRSPLPRGTRPSFFGAIEFRDVVNSLKLNGRSYPSDYYAARFRSRTLPYRKINNATVRRRSWASYSGTAETHNPVINDGT</sequence>
<feature type="region of interest" description="Disordered" evidence="2">
    <location>
        <begin position="106"/>
        <end position="129"/>
    </location>
</feature>
<feature type="transmembrane region" description="Helical" evidence="3">
    <location>
        <begin position="31"/>
        <end position="51"/>
    </location>
</feature>
<evidence type="ECO:0000256" key="1">
    <source>
        <dbReference type="ARBA" id="ARBA00022448"/>
    </source>
</evidence>
<comment type="caution">
    <text evidence="4">The sequence shown here is derived from an EMBL/GenBank/DDBJ whole genome shotgun (WGS) entry which is preliminary data.</text>
</comment>
<dbReference type="Proteomes" id="UP000789342">
    <property type="component" value="Unassembled WGS sequence"/>
</dbReference>
<evidence type="ECO:0000313" key="4">
    <source>
        <dbReference type="EMBL" id="CAG8778733.1"/>
    </source>
</evidence>
<dbReference type="GO" id="GO:0006874">
    <property type="term" value="P:intracellular calcium ion homeostasis"/>
    <property type="evidence" value="ECO:0007669"/>
    <property type="project" value="TreeGrafter"/>
</dbReference>
<dbReference type="GO" id="GO:0016020">
    <property type="term" value="C:membrane"/>
    <property type="evidence" value="ECO:0007669"/>
    <property type="project" value="TreeGrafter"/>
</dbReference>
<reference evidence="4" key="1">
    <citation type="submission" date="2021-06" db="EMBL/GenBank/DDBJ databases">
        <authorList>
            <person name="Kallberg Y."/>
            <person name="Tangrot J."/>
            <person name="Rosling A."/>
        </authorList>
    </citation>
    <scope>NUCLEOTIDE SEQUENCE</scope>
    <source>
        <strain evidence="4">CL551</strain>
    </source>
</reference>
<evidence type="ECO:0000256" key="2">
    <source>
        <dbReference type="SAM" id="MobiDB-lite"/>
    </source>
</evidence>
<dbReference type="AlphaFoldDB" id="A0A9N9P186"/>
<evidence type="ECO:0000256" key="3">
    <source>
        <dbReference type="SAM" id="Phobius"/>
    </source>
</evidence>
<keyword evidence="5" id="KW-1185">Reference proteome</keyword>
<evidence type="ECO:0000313" key="5">
    <source>
        <dbReference type="Proteomes" id="UP000789342"/>
    </source>
</evidence>
<proteinExistence type="predicted"/>
<name>A0A9N9P186_9GLOM</name>
<feature type="non-terminal residue" evidence="4">
    <location>
        <position position="1"/>
    </location>
</feature>
<keyword evidence="3" id="KW-0812">Transmembrane</keyword>
<keyword evidence="3" id="KW-1133">Transmembrane helix</keyword>
<protein>
    <submittedName>
        <fullName evidence="4">18410_t:CDS:1</fullName>
    </submittedName>
</protein>
<dbReference type="PANTHER" id="PTHR12266:SF0">
    <property type="entry name" value="MITOCHONDRIAL SODIUM_CALCIUM EXCHANGER PROTEIN"/>
    <property type="match status" value="1"/>
</dbReference>